<evidence type="ECO:0000313" key="1">
    <source>
        <dbReference type="EMBL" id="QXH51187.1"/>
    </source>
</evidence>
<gene>
    <name evidence="1" type="ORF">KSS94_25165</name>
</gene>
<organism evidence="1 2">
    <name type="scientific">Pseudomonas fakonensis</name>
    <dbReference type="NCBI Taxonomy" id="2842355"/>
    <lineage>
        <taxon>Bacteria</taxon>
        <taxon>Pseudomonadati</taxon>
        <taxon>Pseudomonadota</taxon>
        <taxon>Gammaproteobacteria</taxon>
        <taxon>Pseudomonadales</taxon>
        <taxon>Pseudomonadaceae</taxon>
        <taxon>Pseudomonas</taxon>
    </lineage>
</organism>
<dbReference type="EMBL" id="CP077076">
    <property type="protein sequence ID" value="QXH51187.1"/>
    <property type="molecule type" value="Genomic_DNA"/>
</dbReference>
<keyword evidence="2" id="KW-1185">Reference proteome</keyword>
<reference evidence="1" key="1">
    <citation type="journal article" date="2021" name="Microorganisms">
        <title>The Ever-Expanding Pseudomonas Genus: Description of 43 New Species and Partition of the Pseudomonas putida Group.</title>
        <authorList>
            <person name="Girard L."/>
            <person name="Lood C."/>
            <person name="Hofte M."/>
            <person name="Vandamme P."/>
            <person name="Rokni-Zadeh H."/>
            <person name="van Noort V."/>
            <person name="Lavigne R."/>
            <person name="De Mot R."/>
        </authorList>
    </citation>
    <scope>NUCLEOTIDE SEQUENCE</scope>
    <source>
        <strain evidence="1">COW40</strain>
    </source>
</reference>
<sequence>MPTPPAVSPTTLRQAVSSCFVSRPTLRQVLDSELYKLLLRHVPSVLTYAPHLLSAGEIYVQMPVDNNNFRAVKPLLDVFMQALVEGQPVTFSAEHLFTTLRDGKLLQDLVVEEGHSIKQVILDPSLLNASFAQLQSEALELLARAQVSYWSASAYPDAAFGGISRHQWLGEMLRISMACNLKTARLSEGQRDCLVDVLLGDSGTFELFAVEASMSLDGDSFEELQAELLVHASDETHHVLLWCRPDGRVEGFDDIAAFGDAFEADMARRYRFDALSWRRYQLEGDARLQQPGLMLQYLLGRLTRLQTFAFEHVEALEAQLFRLTDPGSLMLELDCSEQGDADDELPGYLQGGTSRRRLATWQVLIDLGLQQAKVSSAASLEGIEGPRTYAERRLRERAGELHPEGSAFSPDDLQILLAPQDDDTPINTTTLTEWAVNKHLAFDGRTALGVAHRVAGSELPGWVTLATLEALVDDVDVGGHYPEYVTQKLDDPRMAAVRSSRFAVEWRQQLLACGLKALAQGDLDEARWQALAEFCRSGRDFKVNVDIAPLAFKVRDLRQGDETTYMFVLRFREPAFVLLYCPHYEQDPLTCVDDLAGLLLAIRRSPSLQARILDGLSPAARATYDNGGFEKPHLTQGVGLSPDQLPIPSIGPVEIAFSPWLADIDFRVYQHRRSMIIRLADTSTVSNSEQRWARVAELVATMTSLTALLPGPVGAAARALLAIKVLNSLVDEQAYVSQAVLRERTLSRFLDMAWRLLLDQSLAVIDAAVAGPWVGLDGEPLASAPVATAWVAGEQGAVYLAGELEHRPAQRVQIRPAWGAGPIARRQALADYVASVKLSAATLDPNSNVHVVNGANYIVMEGGFYQVRRDGADLRIVAADGRMGPALWRDTAWHVKEGLFAGSGRASQKTGSIAKTREKVRRKLKGHVDRALQLQKDFLALAPGLGNKQAELERELGKRKLTQDNPGDRLTEQQVKDRVATIDAQIAVLQSEFAVMRLQGVSVREQGVEAQLKLDEQLIQEIKLTPVNEQPAKMAKREEWLVATLSDAVYARDELLRMSDREALHTAARALSGRRMVEIGKELADYRRRLGDSMPLFARALEMMQVIDALLVQLPDSTVFHQGINETSVGTFIRHRQINIIDLRFEHIIASAELSLNPLKARGLSRWHKAINQLSGKRLRAAAAAHADVLTSELSPEDRAEVLQEAWHQYSMAIYRASRQLEQGGALVNAMRLKEYQKYLGALKVSVNELLLQEAGKRSAYWLSEDVRKAVRTADGRLVIATEQMDEDGLQLVVTDADDTLIHRFRKIDDDWQEVLPEDDALEPLPATSSEIELHARAVLDEGVALHDLAQEYLRNDLDHLDLTGEVDRYILRLEQARDAIQGNDTLRQALATAVDACQANKTQWLTQLHGKTERPGAAALAYLHQQGLLKITYVRREVTSGGGVFDEYRVNLLAGTVAKEGRPIWAAHFHLRSQDADAADFTVGHLKLWRERKFGRADEEKLREEGRILHRGRLGSQQVAGIIPFHG</sequence>
<protein>
    <submittedName>
        <fullName evidence="1">Uncharacterized protein</fullName>
    </submittedName>
</protein>
<dbReference type="Proteomes" id="UP001046350">
    <property type="component" value="Chromosome"/>
</dbReference>
<evidence type="ECO:0000313" key="2">
    <source>
        <dbReference type="Proteomes" id="UP001046350"/>
    </source>
</evidence>
<proteinExistence type="predicted"/>
<dbReference type="RefSeq" id="WP_217840727.1">
    <property type="nucleotide sequence ID" value="NZ_CP077076.1"/>
</dbReference>
<name>A0ABX8N4B3_9PSED</name>
<accession>A0ABX8N4B3</accession>